<dbReference type="Proteomes" id="UP000053201">
    <property type="component" value="Unassembled WGS sequence"/>
</dbReference>
<feature type="region of interest" description="Disordered" evidence="1">
    <location>
        <begin position="994"/>
        <end position="1037"/>
    </location>
</feature>
<dbReference type="VEuPathDB" id="FungiDB:SPPG_03694"/>
<evidence type="ECO:0000256" key="1">
    <source>
        <dbReference type="SAM" id="MobiDB-lite"/>
    </source>
</evidence>
<feature type="compositionally biased region" description="Basic and acidic residues" evidence="1">
    <location>
        <begin position="49"/>
        <end position="64"/>
    </location>
</feature>
<dbReference type="GeneID" id="27687193"/>
<dbReference type="PANTHER" id="PTHR22028:SF9">
    <property type="entry name" value="SFI1 SPINDLE BODY DOMAIN-CONTAINING PROTEIN"/>
    <property type="match status" value="1"/>
</dbReference>
<proteinExistence type="predicted"/>
<dbReference type="STRING" id="645134.A0A0L0HM56"/>
<dbReference type="PANTHER" id="PTHR22028">
    <property type="entry name" value="SFI1 SPINDLE BODY DOMAIN-CONTAINING PROTEIN-RELATED"/>
    <property type="match status" value="1"/>
</dbReference>
<organism evidence="2 3">
    <name type="scientific">Spizellomyces punctatus (strain DAOM BR117)</name>
    <dbReference type="NCBI Taxonomy" id="645134"/>
    <lineage>
        <taxon>Eukaryota</taxon>
        <taxon>Fungi</taxon>
        <taxon>Fungi incertae sedis</taxon>
        <taxon>Chytridiomycota</taxon>
        <taxon>Chytridiomycota incertae sedis</taxon>
        <taxon>Chytridiomycetes</taxon>
        <taxon>Spizellomycetales</taxon>
        <taxon>Spizellomycetaceae</taxon>
        <taxon>Spizellomyces</taxon>
    </lineage>
</organism>
<dbReference type="InParanoid" id="A0A0L0HM56"/>
<dbReference type="RefSeq" id="XP_016609943.1">
    <property type="nucleotide sequence ID" value="XM_016751950.1"/>
</dbReference>
<dbReference type="eggNOG" id="KOG4775">
    <property type="taxonomic scope" value="Eukaryota"/>
</dbReference>
<evidence type="ECO:0008006" key="4">
    <source>
        <dbReference type="Google" id="ProtNLM"/>
    </source>
</evidence>
<evidence type="ECO:0000313" key="2">
    <source>
        <dbReference type="EMBL" id="KND01904.1"/>
    </source>
</evidence>
<feature type="region of interest" description="Disordered" evidence="1">
    <location>
        <begin position="49"/>
        <end position="77"/>
    </location>
</feature>
<dbReference type="InterPro" id="IPR052270">
    <property type="entry name" value="CACF_protein"/>
</dbReference>
<dbReference type="EMBL" id="KQ257454">
    <property type="protein sequence ID" value="KND01904.1"/>
    <property type="molecule type" value="Genomic_DNA"/>
</dbReference>
<feature type="region of interest" description="Disordered" evidence="1">
    <location>
        <begin position="1128"/>
        <end position="1166"/>
    </location>
</feature>
<feature type="region of interest" description="Disordered" evidence="1">
    <location>
        <begin position="1082"/>
        <end position="1109"/>
    </location>
</feature>
<dbReference type="AlphaFoldDB" id="A0A0L0HM56"/>
<dbReference type="OMA" id="RFFNGWR"/>
<dbReference type="OrthoDB" id="2135006at2759"/>
<gene>
    <name evidence="2" type="ORF">SPPG_03694</name>
</gene>
<keyword evidence="3" id="KW-1185">Reference proteome</keyword>
<reference evidence="2 3" key="1">
    <citation type="submission" date="2009-08" db="EMBL/GenBank/DDBJ databases">
        <title>The Genome Sequence of Spizellomyces punctatus strain DAOM BR117.</title>
        <authorList>
            <consortium name="The Broad Institute Genome Sequencing Platform"/>
            <person name="Russ C."/>
            <person name="Cuomo C."/>
            <person name="Shea T."/>
            <person name="Young S.K."/>
            <person name="Zeng Q."/>
            <person name="Koehrsen M."/>
            <person name="Haas B."/>
            <person name="Borodovsky M."/>
            <person name="Guigo R."/>
            <person name="Alvarado L."/>
            <person name="Berlin A."/>
            <person name="Bochicchio J."/>
            <person name="Borenstein D."/>
            <person name="Chapman S."/>
            <person name="Chen Z."/>
            <person name="Engels R."/>
            <person name="Freedman E."/>
            <person name="Gellesch M."/>
            <person name="Goldberg J."/>
            <person name="Griggs A."/>
            <person name="Gujja S."/>
            <person name="Heiman D."/>
            <person name="Hepburn T."/>
            <person name="Howarth C."/>
            <person name="Jen D."/>
            <person name="Larson L."/>
            <person name="Lewis B."/>
            <person name="Mehta T."/>
            <person name="Park D."/>
            <person name="Pearson M."/>
            <person name="Roberts A."/>
            <person name="Saif S."/>
            <person name="Shenoy N."/>
            <person name="Sisk P."/>
            <person name="Stolte C."/>
            <person name="Sykes S."/>
            <person name="Thomson T."/>
            <person name="Walk T."/>
            <person name="White J."/>
            <person name="Yandava C."/>
            <person name="Burger G."/>
            <person name="Gray M.W."/>
            <person name="Holland P.W.H."/>
            <person name="King N."/>
            <person name="Lang F.B.F."/>
            <person name="Roger A.J."/>
            <person name="Ruiz-Trillo I."/>
            <person name="Lander E."/>
            <person name="Nusbaum C."/>
        </authorList>
    </citation>
    <scope>NUCLEOTIDE SEQUENCE [LARGE SCALE GENOMIC DNA]</scope>
    <source>
        <strain evidence="2 3">DAOM BR117</strain>
    </source>
</reference>
<sequence length="1256" mass="147619">MTMMAHSGHELKGNTVGTAGHHLGLGRLLNKGLTGRNLWTQTTITRDGHADEKGTKFRANERPKGVSKTASRLPVASHRDPAQIPLEQLTSEGLMLNERDLALAVRSVKQWKMLVRRRRNRKLAESHYIHTLLMSTLRRWRQAFARARIDWRNHVKADVHWKYILSLRAWRGWRSYIRTRTGDRTVKDQAAILGHHLRLRQALRTWRQQRELQHALSLRYSDATKHYANKKMEQAWKDWRQKHNINNQKKATMQSADVLWKLNVTRKWMSKWIRLYATRRETARRAAFALKFNQRTLLRVVMQRWISAIEMKDMRKSEIERAIVFSNRHLARSALHLWHLKYYHRLAMVELENVARHHHREKMLRVIFHGWQTYQSVAAEQRLSMQKAQKFYDSLLKRRSLRCLKALPRLSEGADMQYCRKVLRSAWHRWRTLNAAHVRLRELEEVKAGVEHFRWRLKRLTFAEWKAFVNERRVEKERYHKAEDFRDRQLLRHAIRTLQNHAIVASLKKRQRDAAAQHYSCTLLRRFWVTWTTALTERQSEHILTKKLATFHDTLCMRNALNVLRRHARSQIDARNKQALAIYHRNSAVARKVINAWWVYADESSHKMSRWRQAVRHRYLNVMRLVWKIWRKKLEEVHQDRVKWRMAVAHADRQTQRQYIFAWKSAVDARSAFHAVYSNFADRRAYRLLLHSMRTWRERMIESRQNRLELAHALQKWEQRLCRKIIHGWKEYADVRSEERAFKQKVLGEAHAALSRVKLQCAMRKWIFRFRIERYKRALEVEAARFHERSLVGKALYAWKGLCAHQRWTKKSLKKSTAFQHRKLLSRYFQCWYSSRPDWAAIYESNVRQPIIFWGMGITRKTFHAWIEYVRTKRELNERIKDAMGWKRERTMRRVAVQWLKVAEAIRTTQTENALNDQAATAVESLRKVQKFAFKWRAKVLASRDHRPLSETVHRKELFRELDKEAFFTIPGPQSRPIPPAQPIQLYPERLRSTTPAPSAVVPPKKQNSENLPVAVPPIPKPPIPRRPRPPPRKPGFLLEDPFIATAVSNGSAITFATLLVPEAQVGSDAVGDSTISTSEHVPKLTSSMHLPPISPQSPIPHQSQSSLRAIPTSGSLAPIHALSCERRATTPSEQLLSSRPANSASIPPAQSETTRPSAPHPSIQQQPSEITLIESQLQYYSHLQAQHAQNHILLTGLQQEADSATAQGKDCRSVLEQIDLVKKRIKEFEEGEYERRGIIQVLAKRVEGLLVRGLM</sequence>
<protein>
    <recommendedName>
        <fullName evidence="4">Sfi1 spindle body domain-containing protein</fullName>
    </recommendedName>
</protein>
<feature type="compositionally biased region" description="Polar residues" evidence="1">
    <location>
        <begin position="1130"/>
        <end position="1166"/>
    </location>
</feature>
<evidence type="ECO:0000313" key="3">
    <source>
        <dbReference type="Proteomes" id="UP000053201"/>
    </source>
</evidence>
<accession>A0A0L0HM56</accession>
<name>A0A0L0HM56_SPIPD</name>